<comment type="caution">
    <text evidence="1">The sequence shown here is derived from an EMBL/GenBank/DDBJ whole genome shotgun (WGS) entry which is preliminary data.</text>
</comment>
<accession>A0A5Y9Q5Q6</accession>
<organism evidence="1">
    <name type="scientific">Salmonella enterica</name>
    <name type="common">Salmonella choleraesuis</name>
    <dbReference type="NCBI Taxonomy" id="28901"/>
    <lineage>
        <taxon>Bacteria</taxon>
        <taxon>Pseudomonadati</taxon>
        <taxon>Pseudomonadota</taxon>
        <taxon>Gammaproteobacteria</taxon>
        <taxon>Enterobacterales</taxon>
        <taxon>Enterobacteriaceae</taxon>
        <taxon>Salmonella</taxon>
    </lineage>
</organism>
<dbReference type="AlphaFoldDB" id="A0A5Y9Q5Q6"/>
<name>A0A5Y9Q5Q6_SALER</name>
<evidence type="ECO:0000313" key="1">
    <source>
        <dbReference type="EMBL" id="ECQ7808910.1"/>
    </source>
</evidence>
<proteinExistence type="predicted"/>
<protein>
    <submittedName>
        <fullName evidence="1">Uncharacterized protein</fullName>
    </submittedName>
</protein>
<gene>
    <name evidence="1" type="ORF">F0Z77_22895</name>
</gene>
<sequence>MNDFNFLHTKKIMPIDFILFTCVISGSAFTAKKTYSGTVNVHVNIINPTYHSSLPGNNLSLICDNGIKKISPGEIKSGETFERIKSLKMK</sequence>
<dbReference type="EMBL" id="AAKCWS010000069">
    <property type="protein sequence ID" value="ECQ7808910.1"/>
    <property type="molecule type" value="Genomic_DNA"/>
</dbReference>
<reference evidence="1" key="1">
    <citation type="submission" date="2019-09" db="EMBL/GenBank/DDBJ databases">
        <authorList>
            <consortium name="PulseNet: The National Subtyping Network for Foodborne Disease Surveillance"/>
            <person name="Tarr C.L."/>
            <person name="Trees E."/>
            <person name="Katz L.S."/>
            <person name="Carleton-Romer H.A."/>
            <person name="Stroika S."/>
            <person name="Kucerova Z."/>
            <person name="Roache K.F."/>
            <person name="Sabol A.L."/>
            <person name="Besser J."/>
            <person name="Gerner-Smidt P."/>
        </authorList>
    </citation>
    <scope>NUCLEOTIDE SEQUENCE</scope>
    <source>
        <strain evidence="1">PNUSAS076849</strain>
    </source>
</reference>